<organism evidence="1">
    <name type="scientific">Tanacetum cinerariifolium</name>
    <name type="common">Dalmatian daisy</name>
    <name type="synonym">Chrysanthemum cinerariifolium</name>
    <dbReference type="NCBI Taxonomy" id="118510"/>
    <lineage>
        <taxon>Eukaryota</taxon>
        <taxon>Viridiplantae</taxon>
        <taxon>Streptophyta</taxon>
        <taxon>Embryophyta</taxon>
        <taxon>Tracheophyta</taxon>
        <taxon>Spermatophyta</taxon>
        <taxon>Magnoliopsida</taxon>
        <taxon>eudicotyledons</taxon>
        <taxon>Gunneridae</taxon>
        <taxon>Pentapetalae</taxon>
        <taxon>asterids</taxon>
        <taxon>campanulids</taxon>
        <taxon>Asterales</taxon>
        <taxon>Asteraceae</taxon>
        <taxon>Asteroideae</taxon>
        <taxon>Anthemideae</taxon>
        <taxon>Anthemidinae</taxon>
        <taxon>Tanacetum</taxon>
    </lineage>
</organism>
<dbReference type="EMBL" id="BKCJ011254741">
    <property type="protein sequence ID" value="GFD10804.1"/>
    <property type="molecule type" value="Genomic_DNA"/>
</dbReference>
<sequence length="131" mass="14299">DVLHRPAGAPLGCDDRGGRADSNDFLAAGVHQCRLRPQLRRHLNHPDFRADTTDLPGRGVLLDQPVATVLADRFAGQPGAAHGQRVPFRDFGCVRHQDQHRPDVHGRSDHRLVPGLCAVAGEWSRDAAVAR</sequence>
<reference evidence="1" key="1">
    <citation type="journal article" date="2019" name="Sci. Rep.">
        <title>Draft genome of Tanacetum cinerariifolium, the natural source of mosquito coil.</title>
        <authorList>
            <person name="Yamashiro T."/>
            <person name="Shiraishi A."/>
            <person name="Satake H."/>
            <person name="Nakayama K."/>
        </authorList>
    </citation>
    <scope>NUCLEOTIDE SEQUENCE</scope>
</reference>
<name>A0A699TSN6_TANCI</name>
<dbReference type="AlphaFoldDB" id="A0A699TSN6"/>
<protein>
    <submittedName>
        <fullName evidence="1">Uncharacterized protein</fullName>
    </submittedName>
</protein>
<feature type="non-terminal residue" evidence="1">
    <location>
        <position position="1"/>
    </location>
</feature>
<evidence type="ECO:0000313" key="1">
    <source>
        <dbReference type="EMBL" id="GFD10804.1"/>
    </source>
</evidence>
<accession>A0A699TSN6</accession>
<gene>
    <name evidence="1" type="ORF">Tci_882773</name>
</gene>
<comment type="caution">
    <text evidence="1">The sequence shown here is derived from an EMBL/GenBank/DDBJ whole genome shotgun (WGS) entry which is preliminary data.</text>
</comment>
<proteinExistence type="predicted"/>